<organism evidence="1 2">
    <name type="scientific">Scytalidium lignicola</name>
    <name type="common">Hyphomycete</name>
    <dbReference type="NCBI Taxonomy" id="5539"/>
    <lineage>
        <taxon>Eukaryota</taxon>
        <taxon>Fungi</taxon>
        <taxon>Dikarya</taxon>
        <taxon>Ascomycota</taxon>
        <taxon>Pezizomycotina</taxon>
        <taxon>Leotiomycetes</taxon>
        <taxon>Leotiomycetes incertae sedis</taxon>
        <taxon>Scytalidium</taxon>
    </lineage>
</organism>
<dbReference type="AlphaFoldDB" id="A0A3E2H177"/>
<evidence type="ECO:0000313" key="1">
    <source>
        <dbReference type="EMBL" id="RFU27091.1"/>
    </source>
</evidence>
<protein>
    <submittedName>
        <fullName evidence="1">Uncharacterized protein</fullName>
    </submittedName>
</protein>
<name>A0A3E2H177_SCYLI</name>
<dbReference type="EMBL" id="NCSJ02000224">
    <property type="protein sequence ID" value="RFU27091.1"/>
    <property type="molecule type" value="Genomic_DNA"/>
</dbReference>
<proteinExistence type="predicted"/>
<dbReference type="Proteomes" id="UP000258309">
    <property type="component" value="Unassembled WGS sequence"/>
</dbReference>
<comment type="caution">
    <text evidence="1">The sequence shown here is derived from an EMBL/GenBank/DDBJ whole genome shotgun (WGS) entry which is preliminary data.</text>
</comment>
<sequence length="128" mass="14772">MWKRDLGEKAIFSTLRLQTCFNFCSFTFHPLFSWLYDSCCKLDKLLMTDADNPYPPHESLEDITNIDGILQELGKWLQKAMFRDGKRKRTENCVDPGMPDAAKSLLDALGYKEVTIINYRASVQANQK</sequence>
<reference evidence="1 2" key="1">
    <citation type="submission" date="2018-05" db="EMBL/GenBank/DDBJ databases">
        <title>Draft genome sequence of Scytalidium lignicola DSM 105466, a ubiquitous saprotrophic fungus.</title>
        <authorList>
            <person name="Buettner E."/>
            <person name="Gebauer A.M."/>
            <person name="Hofrichter M."/>
            <person name="Liers C."/>
            <person name="Kellner H."/>
        </authorList>
    </citation>
    <scope>NUCLEOTIDE SEQUENCE [LARGE SCALE GENOMIC DNA]</scope>
    <source>
        <strain evidence="1 2">DSM 105466</strain>
    </source>
</reference>
<feature type="non-terminal residue" evidence="1">
    <location>
        <position position="128"/>
    </location>
</feature>
<gene>
    <name evidence="1" type="ORF">B7463_g9257</name>
</gene>
<accession>A0A3E2H177</accession>
<feature type="non-terminal residue" evidence="1">
    <location>
        <position position="1"/>
    </location>
</feature>
<evidence type="ECO:0000313" key="2">
    <source>
        <dbReference type="Proteomes" id="UP000258309"/>
    </source>
</evidence>
<keyword evidence="2" id="KW-1185">Reference proteome</keyword>